<dbReference type="GO" id="GO:0003746">
    <property type="term" value="F:translation elongation factor activity"/>
    <property type="evidence" value="ECO:0007669"/>
    <property type="project" value="UniProtKB-KW"/>
</dbReference>
<dbReference type="GO" id="GO:0031564">
    <property type="term" value="P:transcription antitermination"/>
    <property type="evidence" value="ECO:0007669"/>
    <property type="project" value="UniProtKB-UniRule"/>
</dbReference>
<dbReference type="InterPro" id="IPR036555">
    <property type="entry name" value="NusA_N_sf"/>
</dbReference>
<feature type="domain" description="S1 motif" evidence="9">
    <location>
        <begin position="145"/>
        <end position="210"/>
    </location>
</feature>
<dbReference type="STRING" id="1318617.MGM1_5390"/>
<keyword evidence="10" id="KW-0251">Elongation factor</keyword>
<keyword evidence="5 7" id="KW-0805">Transcription regulation</keyword>
<organism evidence="10 11">
    <name type="scientific">Candidatus Malacoplasma girerdii</name>
    <dbReference type="NCBI Taxonomy" id="1318617"/>
    <lineage>
        <taxon>Bacteria</taxon>
        <taxon>Bacillati</taxon>
        <taxon>Mycoplasmatota</taxon>
        <taxon>Mycoplasmoidales</taxon>
        <taxon>Mycoplasmoidaceae</taxon>
        <taxon>Malacoplasma</taxon>
    </lineage>
</organism>
<dbReference type="AlphaFoldDB" id="A0A097STI9"/>
<dbReference type="Gene3D" id="2.40.50.140">
    <property type="entry name" value="Nucleic acid-binding proteins"/>
    <property type="match status" value="1"/>
</dbReference>
<dbReference type="Gene3D" id="3.30.1480.10">
    <property type="entry name" value="NusA, N-terminal domain"/>
    <property type="match status" value="1"/>
</dbReference>
<feature type="compositionally biased region" description="Acidic residues" evidence="8">
    <location>
        <begin position="574"/>
        <end position="588"/>
    </location>
</feature>
<evidence type="ECO:0000256" key="4">
    <source>
        <dbReference type="ARBA" id="ARBA00022884"/>
    </source>
</evidence>
<dbReference type="PROSITE" id="PS50084">
    <property type="entry name" value="KH_TYPE_1"/>
    <property type="match status" value="1"/>
</dbReference>
<dbReference type="eggNOG" id="COG0195">
    <property type="taxonomic scope" value="Bacteria"/>
</dbReference>
<evidence type="ECO:0000313" key="11">
    <source>
        <dbReference type="Proteomes" id="UP000030066"/>
    </source>
</evidence>
<dbReference type="PROSITE" id="PS50126">
    <property type="entry name" value="S1"/>
    <property type="match status" value="1"/>
</dbReference>
<keyword evidence="3 7" id="KW-0889">Transcription antitermination</keyword>
<dbReference type="InterPro" id="IPR009019">
    <property type="entry name" value="KH_sf_prok-type"/>
</dbReference>
<feature type="region of interest" description="Disordered" evidence="8">
    <location>
        <begin position="566"/>
        <end position="588"/>
    </location>
</feature>
<dbReference type="NCBIfam" id="TIGR01953">
    <property type="entry name" value="NusA"/>
    <property type="match status" value="1"/>
</dbReference>
<keyword evidence="4 7" id="KW-0694">RNA-binding</keyword>
<comment type="subcellular location">
    <subcellularLocation>
        <location evidence="7">Cytoplasm</location>
    </subcellularLocation>
</comment>
<dbReference type="InterPro" id="IPR010213">
    <property type="entry name" value="TF_NusA"/>
</dbReference>
<keyword evidence="2 7" id="KW-0963">Cytoplasm</keyword>
<dbReference type="GO" id="GO:0006353">
    <property type="term" value="P:DNA-templated transcription termination"/>
    <property type="evidence" value="ECO:0007669"/>
    <property type="project" value="UniProtKB-UniRule"/>
</dbReference>
<dbReference type="SUPFAM" id="SSF54814">
    <property type="entry name" value="Prokaryotic type KH domain (KH-domain type II)"/>
    <property type="match status" value="2"/>
</dbReference>
<evidence type="ECO:0000256" key="3">
    <source>
        <dbReference type="ARBA" id="ARBA00022814"/>
    </source>
</evidence>
<dbReference type="SUPFAM" id="SSF69705">
    <property type="entry name" value="Transcription factor NusA, N-terminal domain"/>
    <property type="match status" value="1"/>
</dbReference>
<evidence type="ECO:0000256" key="2">
    <source>
        <dbReference type="ARBA" id="ARBA00022490"/>
    </source>
</evidence>
<keyword evidence="1 7" id="KW-0806">Transcription termination</keyword>
<dbReference type="HOGENOM" id="CLU_463600_0_0_14"/>
<dbReference type="PANTHER" id="PTHR22648">
    <property type="entry name" value="TRANSCRIPTION TERMINATION FACTOR NUSA"/>
    <property type="match status" value="1"/>
</dbReference>
<dbReference type="Pfam" id="PF26594">
    <property type="entry name" value="KH_NusA_2nd"/>
    <property type="match status" value="1"/>
</dbReference>
<dbReference type="GO" id="GO:0005829">
    <property type="term" value="C:cytosol"/>
    <property type="evidence" value="ECO:0007669"/>
    <property type="project" value="TreeGrafter"/>
</dbReference>
<dbReference type="InterPro" id="IPR030842">
    <property type="entry name" value="TF_NusA_bacterial"/>
</dbReference>
<dbReference type="InterPro" id="IPR015946">
    <property type="entry name" value="KH_dom-like_a/b"/>
</dbReference>
<name>A0A097STI9_9BACT</name>
<evidence type="ECO:0000256" key="5">
    <source>
        <dbReference type="ARBA" id="ARBA00023015"/>
    </source>
</evidence>
<dbReference type="Pfam" id="PF08529">
    <property type="entry name" value="NusA_N"/>
    <property type="match status" value="1"/>
</dbReference>
<dbReference type="EMBL" id="CP007711">
    <property type="protein sequence ID" value="AIV03899.1"/>
    <property type="molecule type" value="Genomic_DNA"/>
</dbReference>
<dbReference type="InterPro" id="IPR013735">
    <property type="entry name" value="TF_NusA_N"/>
</dbReference>
<evidence type="ECO:0000256" key="6">
    <source>
        <dbReference type="ARBA" id="ARBA00023163"/>
    </source>
</evidence>
<dbReference type="SUPFAM" id="SSF50249">
    <property type="entry name" value="Nucleic acid-binding proteins"/>
    <property type="match status" value="1"/>
</dbReference>
<dbReference type="Proteomes" id="UP000030066">
    <property type="component" value="Chromosome"/>
</dbReference>
<dbReference type="InterPro" id="IPR025249">
    <property type="entry name" value="TF_NusA_KH_1st"/>
</dbReference>
<dbReference type="PANTHER" id="PTHR22648:SF0">
    <property type="entry name" value="TRANSCRIPTION TERMINATION_ANTITERMINATION PROTEIN NUSA"/>
    <property type="match status" value="1"/>
</dbReference>
<comment type="similarity">
    <text evidence="7">Belongs to the NusA family.</text>
</comment>
<accession>A0A097STI9</accession>
<gene>
    <name evidence="7 10" type="primary">nusA</name>
    <name evidence="10" type="ORF">MGM1_5390</name>
</gene>
<dbReference type="Pfam" id="PF13184">
    <property type="entry name" value="KH_NusA_1st"/>
    <property type="match status" value="1"/>
</dbReference>
<comment type="function">
    <text evidence="7">Participates in both transcription termination and antitermination.</text>
</comment>
<dbReference type="KEGG" id="mgj:MGM1_5390"/>
<evidence type="ECO:0000313" key="10">
    <source>
        <dbReference type="EMBL" id="AIV03899.1"/>
    </source>
</evidence>
<keyword evidence="11" id="KW-1185">Reference proteome</keyword>
<dbReference type="InterPro" id="IPR058582">
    <property type="entry name" value="KH_NusA_2nd"/>
</dbReference>
<evidence type="ECO:0000256" key="1">
    <source>
        <dbReference type="ARBA" id="ARBA00022472"/>
    </source>
</evidence>
<protein>
    <recommendedName>
        <fullName evidence="7">Transcription termination/antitermination protein NusA</fullName>
    </recommendedName>
</protein>
<sequence>MSQMNQELLTAITFIADEKKIPRDAVVDALKNAIIKSYMREFPEEVINADINIDQKILHVYQILNIVDDYEDLNDYCEISLDDAKAFYAKNKIQKEAVVGEQLHKNIELNKLPKKIVDRIMQTFRQLILMQSNNVIYQRWKDRVGTIIYAEVEKNDNHGVVVNLENGEFGYLGRKDIIPNENLMPGQKYRFLVKEVLQSSSGWPILLTRTNEEFVLGLLKEEIPEINEGLIEIHAIKRVPGFKTKVCVSSHQIGLEPCGTIIGPQGSRIAGVRRELNYELVEAVFYSDDFETFLINLCYPALIYGYKVVSEATEDHKKQVIIVVPSDQMALLIGKFGANIRLISKILNIDADVKTPQEAKIEDLQYNRVEIKTQRQRTFERILESNKAGHDLDMNQFNKPNPIDLNTLKDKDNTIVAQSEPNTQIKVKKTTSAKKILNSSNAVNLLDQIDNFQFELPKEDNENVNSNINNNHVENEKQVEIVTKKTTTNKKSLIEKLMANEETRQLSGNASDLEAKLENEKIFKEANKKKKSVKKSRNKAKVEPAKFTSILEEFKNKNNEELLKELENENQDRDYEELLDNYEDQDEE</sequence>
<dbReference type="GO" id="GO:0003700">
    <property type="term" value="F:DNA-binding transcription factor activity"/>
    <property type="evidence" value="ECO:0007669"/>
    <property type="project" value="InterPro"/>
</dbReference>
<proteinExistence type="inferred from homology"/>
<evidence type="ECO:0000256" key="7">
    <source>
        <dbReference type="HAMAP-Rule" id="MF_00945"/>
    </source>
</evidence>
<dbReference type="Gene3D" id="3.30.300.20">
    <property type="match status" value="2"/>
</dbReference>
<reference evidence="10 11" key="1">
    <citation type="journal article" date="2014" name="PLoS ONE">
        <title>An emerging Mycoplasma associated with trichomoniasis, vaginal infection and disease.</title>
        <authorList>
            <consortium name="Vaginal Microbiome Consortium"/>
            <person name="Fettweis J.M."/>
            <person name="Serrano M.G."/>
            <person name="Huang B."/>
            <person name="Brooks J.P."/>
            <person name="Glascock A.L."/>
            <person name="Sheth N.U."/>
            <person name="Strauss J.F.III."/>
            <person name="Jefferson K.K."/>
            <person name="Buck G.A."/>
        </authorList>
    </citation>
    <scope>NUCLEOTIDE SEQUENCE [LARGE SCALE GENOMIC DNA]</scope>
    <source>
        <strain evidence="10 11">VCU_M1</strain>
    </source>
</reference>
<dbReference type="GO" id="GO:0003723">
    <property type="term" value="F:RNA binding"/>
    <property type="evidence" value="ECO:0007669"/>
    <property type="project" value="UniProtKB-UniRule"/>
</dbReference>
<dbReference type="HAMAP" id="MF_00945_B">
    <property type="entry name" value="NusA_B"/>
    <property type="match status" value="1"/>
</dbReference>
<keyword evidence="6 7" id="KW-0804">Transcription</keyword>
<comment type="subunit">
    <text evidence="7">Monomer. Binds directly to the core enzyme of the DNA-dependent RNA polymerase and to nascent RNA.</text>
</comment>
<dbReference type="InterPro" id="IPR003029">
    <property type="entry name" value="S1_domain"/>
</dbReference>
<evidence type="ECO:0000256" key="8">
    <source>
        <dbReference type="SAM" id="MobiDB-lite"/>
    </source>
</evidence>
<dbReference type="InterPro" id="IPR012340">
    <property type="entry name" value="NA-bd_OB-fold"/>
</dbReference>
<keyword evidence="10" id="KW-0648">Protein biosynthesis</keyword>
<evidence type="ECO:0000259" key="9">
    <source>
        <dbReference type="PROSITE" id="PS50126"/>
    </source>
</evidence>